<proteinExistence type="predicted"/>
<dbReference type="Proteomes" id="UP000828941">
    <property type="component" value="Chromosome 10"/>
</dbReference>
<gene>
    <name evidence="1" type="ORF">L6164_024776</name>
</gene>
<evidence type="ECO:0000313" key="2">
    <source>
        <dbReference type="Proteomes" id="UP000828941"/>
    </source>
</evidence>
<comment type="caution">
    <text evidence="1">The sequence shown here is derived from an EMBL/GenBank/DDBJ whole genome shotgun (WGS) entry which is preliminary data.</text>
</comment>
<keyword evidence="2" id="KW-1185">Reference proteome</keyword>
<reference evidence="1 2" key="1">
    <citation type="journal article" date="2022" name="DNA Res.">
        <title>Chromosomal-level genome assembly of the orchid tree Bauhinia variegata (Leguminosae; Cercidoideae) supports the allotetraploid origin hypothesis of Bauhinia.</title>
        <authorList>
            <person name="Zhong Y."/>
            <person name="Chen Y."/>
            <person name="Zheng D."/>
            <person name="Pang J."/>
            <person name="Liu Y."/>
            <person name="Luo S."/>
            <person name="Meng S."/>
            <person name="Qian L."/>
            <person name="Wei D."/>
            <person name="Dai S."/>
            <person name="Zhou R."/>
        </authorList>
    </citation>
    <scope>NUCLEOTIDE SEQUENCE [LARGE SCALE GENOMIC DNA]</scope>
    <source>
        <strain evidence="1">BV-YZ2020</strain>
    </source>
</reference>
<name>A0ACB9LYJ8_BAUVA</name>
<evidence type="ECO:0000313" key="1">
    <source>
        <dbReference type="EMBL" id="KAI4316837.1"/>
    </source>
</evidence>
<dbReference type="EMBL" id="CM039435">
    <property type="protein sequence ID" value="KAI4316837.1"/>
    <property type="molecule type" value="Genomic_DNA"/>
</dbReference>
<sequence>MIQMQNIKETVMFDSASTEVDEADIKVVLEKKQTKKIDEIKERERVRERAIRAGVGERAGLERSAPEACRKNMSDGRERLGKTTEARALTLEGALTEKAASEARYRSGNFVSEKSFLGSRDNATSRRDEVPKSADVYDGASGGSAQRFKGRHQRIGERVGVKPAFFFGMTPDSFPYTRAQCAKALADKNMRDRPLQKQQEERNRVAEVLDTYVKKVVKRKRRKFAGIAFNITMTIYIVTNAAEKKAHRKATLFVHHDKLQQRGVSIQQKYTSEKVFIF</sequence>
<protein>
    <submittedName>
        <fullName evidence="1">Uncharacterized protein</fullName>
    </submittedName>
</protein>
<organism evidence="1 2">
    <name type="scientific">Bauhinia variegata</name>
    <name type="common">Purple orchid tree</name>
    <name type="synonym">Phanera variegata</name>
    <dbReference type="NCBI Taxonomy" id="167791"/>
    <lineage>
        <taxon>Eukaryota</taxon>
        <taxon>Viridiplantae</taxon>
        <taxon>Streptophyta</taxon>
        <taxon>Embryophyta</taxon>
        <taxon>Tracheophyta</taxon>
        <taxon>Spermatophyta</taxon>
        <taxon>Magnoliopsida</taxon>
        <taxon>eudicotyledons</taxon>
        <taxon>Gunneridae</taxon>
        <taxon>Pentapetalae</taxon>
        <taxon>rosids</taxon>
        <taxon>fabids</taxon>
        <taxon>Fabales</taxon>
        <taxon>Fabaceae</taxon>
        <taxon>Cercidoideae</taxon>
        <taxon>Cercideae</taxon>
        <taxon>Bauhiniinae</taxon>
        <taxon>Bauhinia</taxon>
    </lineage>
</organism>
<accession>A0ACB9LYJ8</accession>